<keyword evidence="2" id="KW-1185">Reference proteome</keyword>
<gene>
    <name evidence="1" type="ORF">WN55_06179</name>
</gene>
<evidence type="ECO:0000313" key="1">
    <source>
        <dbReference type="EMBL" id="KZC06004.1"/>
    </source>
</evidence>
<accession>A0A154P3T8</accession>
<evidence type="ECO:0000313" key="2">
    <source>
        <dbReference type="Proteomes" id="UP000076502"/>
    </source>
</evidence>
<dbReference type="EMBL" id="KQ434803">
    <property type="protein sequence ID" value="KZC06004.1"/>
    <property type="molecule type" value="Genomic_DNA"/>
</dbReference>
<dbReference type="AlphaFoldDB" id="A0A154P3T8"/>
<proteinExistence type="predicted"/>
<organism evidence="1 2">
    <name type="scientific">Dufourea novaeangliae</name>
    <name type="common">Sweat bee</name>
    <dbReference type="NCBI Taxonomy" id="178035"/>
    <lineage>
        <taxon>Eukaryota</taxon>
        <taxon>Metazoa</taxon>
        <taxon>Ecdysozoa</taxon>
        <taxon>Arthropoda</taxon>
        <taxon>Hexapoda</taxon>
        <taxon>Insecta</taxon>
        <taxon>Pterygota</taxon>
        <taxon>Neoptera</taxon>
        <taxon>Endopterygota</taxon>
        <taxon>Hymenoptera</taxon>
        <taxon>Apocrita</taxon>
        <taxon>Aculeata</taxon>
        <taxon>Apoidea</taxon>
        <taxon>Anthophila</taxon>
        <taxon>Halictidae</taxon>
        <taxon>Rophitinae</taxon>
        <taxon>Dufourea</taxon>
    </lineage>
</organism>
<dbReference type="Proteomes" id="UP000076502">
    <property type="component" value="Unassembled WGS sequence"/>
</dbReference>
<sequence>MRLTAFILNAELLRYSHFSITRNIHSPVGMILASSLRELPRVAPPVEKVFK</sequence>
<name>A0A154P3T8_DUFNO</name>
<reference evidence="1 2" key="1">
    <citation type="submission" date="2015-07" db="EMBL/GenBank/DDBJ databases">
        <title>The genome of Dufourea novaeangliae.</title>
        <authorList>
            <person name="Pan H."/>
            <person name="Kapheim K."/>
        </authorList>
    </citation>
    <scope>NUCLEOTIDE SEQUENCE [LARGE SCALE GENOMIC DNA]</scope>
    <source>
        <strain evidence="1">0120121106</strain>
        <tissue evidence="1">Whole body</tissue>
    </source>
</reference>
<protein>
    <submittedName>
        <fullName evidence="1">Uncharacterized protein</fullName>
    </submittedName>
</protein>